<feature type="domain" description="CCAAT-binding factor" evidence="3">
    <location>
        <begin position="243"/>
        <end position="394"/>
    </location>
</feature>
<dbReference type="GO" id="GO:0006270">
    <property type="term" value="P:DNA replication initiation"/>
    <property type="evidence" value="ECO:0007669"/>
    <property type="project" value="TreeGrafter"/>
</dbReference>
<evidence type="ECO:0000256" key="2">
    <source>
        <dbReference type="SAM" id="MobiDB-lite"/>
    </source>
</evidence>
<comment type="caution">
    <text evidence="4">The sequence shown here is derived from an EMBL/GenBank/DDBJ whole genome shotgun (WGS) entry which is preliminary data.</text>
</comment>
<comment type="similarity">
    <text evidence="1">Belongs to the CBF/MAK21 family.</text>
</comment>
<feature type="region of interest" description="Disordered" evidence="2">
    <location>
        <begin position="115"/>
        <end position="173"/>
    </location>
</feature>
<dbReference type="InterPro" id="IPR005612">
    <property type="entry name" value="CCAAT-binding_factor"/>
</dbReference>
<evidence type="ECO:0000256" key="1">
    <source>
        <dbReference type="ARBA" id="ARBA00007797"/>
    </source>
</evidence>
<keyword evidence="5" id="KW-1185">Reference proteome</keyword>
<dbReference type="Pfam" id="PF03914">
    <property type="entry name" value="CBF"/>
    <property type="match status" value="1"/>
</dbReference>
<evidence type="ECO:0000313" key="5">
    <source>
        <dbReference type="Proteomes" id="UP001174909"/>
    </source>
</evidence>
<dbReference type="Proteomes" id="UP001174909">
    <property type="component" value="Unassembled WGS sequence"/>
</dbReference>
<accession>A0AA35TLX6</accession>
<feature type="compositionally biased region" description="Basic and acidic residues" evidence="2">
    <location>
        <begin position="154"/>
        <end position="173"/>
    </location>
</feature>
<dbReference type="GO" id="GO:0003682">
    <property type="term" value="F:chromatin binding"/>
    <property type="evidence" value="ECO:0007669"/>
    <property type="project" value="TreeGrafter"/>
</dbReference>
<name>A0AA35TLX6_GEOBA</name>
<dbReference type="AlphaFoldDB" id="A0AA35TLX6"/>
<gene>
    <name evidence="4" type="ORF">GBAR_LOCUS27821</name>
</gene>
<evidence type="ECO:0000259" key="3">
    <source>
        <dbReference type="Pfam" id="PF03914"/>
    </source>
</evidence>
<dbReference type="PANTHER" id="PTHR14428:SF5">
    <property type="entry name" value="NUCLEOLAR COMPLEX PROTEIN 3 HOMOLOG"/>
    <property type="match status" value="1"/>
</dbReference>
<dbReference type="GO" id="GO:0005730">
    <property type="term" value="C:nucleolus"/>
    <property type="evidence" value="ECO:0007669"/>
    <property type="project" value="TreeGrafter"/>
</dbReference>
<dbReference type="PANTHER" id="PTHR14428">
    <property type="entry name" value="NUCLEOLAR COMPLEX PROTEIN 3"/>
    <property type="match status" value="1"/>
</dbReference>
<organism evidence="4 5">
    <name type="scientific">Geodia barretti</name>
    <name type="common">Barrett's horny sponge</name>
    <dbReference type="NCBI Taxonomy" id="519541"/>
    <lineage>
        <taxon>Eukaryota</taxon>
        <taxon>Metazoa</taxon>
        <taxon>Porifera</taxon>
        <taxon>Demospongiae</taxon>
        <taxon>Heteroscleromorpha</taxon>
        <taxon>Tetractinellida</taxon>
        <taxon>Astrophorina</taxon>
        <taxon>Geodiidae</taxon>
        <taxon>Geodia</taxon>
    </lineage>
</organism>
<sequence>MLEDGLSLSRTSMQDLGEVALRCMCELLVCLPHFNFRNNILVAVVPRMTSRSLAGKISQLCCETVERLFREDLVGEVSLECVRLVCKLVKSKSYNTRPAVLRSFLHLRLQSVDEPVGSREGGGGGHKKQRERDEALPARKGSQLTRKQRKRLKAERDLDRDLKETEATESREKKTKLQTEVLQLVFAIYFRILKNSRHSPLLQPVLEGLAKFAHLISVDFFSDLMSVLHSLAETGGLTNKECMLCVLTAFEVLSGQGESLNIDPRQFYVQLYGAILQLDTVSLNEDIVLAMECMDKMMRKRRQVSLQRVLGFVKRLSTVSLQLMPGACLAVLSTVRKCMLSYSQCDQLLDSDGVCGGVFRPEVADPEVCHASSALLWEYTILSRHYSPAVKGYATHLLHGAPTQGRHALHPDIAKMTAGDLVSSLTQPLPPFPPPHPANKTAVKNKGYYYHDAGIRDDVIRKAEQEAIKLAKSHNFD</sequence>
<reference evidence="4" key="1">
    <citation type="submission" date="2023-03" db="EMBL/GenBank/DDBJ databases">
        <authorList>
            <person name="Steffen K."/>
            <person name="Cardenas P."/>
        </authorList>
    </citation>
    <scope>NUCLEOTIDE SEQUENCE</scope>
</reference>
<protein>
    <submittedName>
        <fullName evidence="4">Nucleolar complex protein 3 homolog</fullName>
    </submittedName>
</protein>
<evidence type="ECO:0000313" key="4">
    <source>
        <dbReference type="EMBL" id="CAI8050715.1"/>
    </source>
</evidence>
<proteinExistence type="inferred from homology"/>
<dbReference type="EMBL" id="CASHTH010003883">
    <property type="protein sequence ID" value="CAI8050715.1"/>
    <property type="molecule type" value="Genomic_DNA"/>
</dbReference>
<dbReference type="InterPro" id="IPR016903">
    <property type="entry name" value="Nucleolar_cplx-assoc_3"/>
</dbReference>